<dbReference type="InterPro" id="IPR052741">
    <property type="entry name" value="Mitochondrial_HTD2"/>
</dbReference>
<feature type="domain" description="FAS1-like dehydratase" evidence="1">
    <location>
        <begin position="61"/>
        <end position="142"/>
    </location>
</feature>
<dbReference type="RefSeq" id="WP_084305721.1">
    <property type="nucleotide sequence ID" value="NZ_FNDG01000001.1"/>
</dbReference>
<dbReference type="PANTHER" id="PTHR28152:SF1">
    <property type="entry name" value="HYDROXYACYL-THIOESTER DEHYDRATASE TYPE 2, MITOCHONDRIAL"/>
    <property type="match status" value="1"/>
</dbReference>
<dbReference type="Proteomes" id="UP000198606">
    <property type="component" value="Unassembled WGS sequence"/>
</dbReference>
<dbReference type="PANTHER" id="PTHR28152">
    <property type="entry name" value="HYDROXYACYL-THIOESTER DEHYDRATASE TYPE 2, MITOCHONDRIAL"/>
    <property type="match status" value="1"/>
</dbReference>
<sequence>MTANPQTLDLDYLRTWIGRRETTQETLATAPMEGLAAVLDHPRRPWPAQQIAPLGHWLYFLPHARQSEIDVDGHPQRGGFLPPVSLPRRMWAGSTLTFQRQPNIGETLHRVSTIEGVQGKSGKSGQLLFVSVRHQLYAGDEPLLSEAQDIVYREAAGAVATQAAIQADVLPPLDWQRELRPDPVLLMRFSALTFNAHRIHYDRDYARDHEGYAGLVVHGPLTASLLLDLFLREHPGAVVSRFSFQGRRPLLDTGPLRLVGRAVEGGAQLWALDEHGRIGMSAELEAR</sequence>
<dbReference type="Gene3D" id="3.10.129.10">
    <property type="entry name" value="Hotdog Thioesterase"/>
    <property type="match status" value="1"/>
</dbReference>
<dbReference type="EMBL" id="FNDG01000001">
    <property type="protein sequence ID" value="SDG91108.1"/>
    <property type="molecule type" value="Genomic_DNA"/>
</dbReference>
<dbReference type="STRING" id="29435.SAMN05216588_101388"/>
<dbReference type="GO" id="GO:0019171">
    <property type="term" value="F:(3R)-hydroxyacyl-[acyl-carrier-protein] dehydratase activity"/>
    <property type="evidence" value="ECO:0007669"/>
    <property type="project" value="TreeGrafter"/>
</dbReference>
<proteinExistence type="predicted"/>
<evidence type="ECO:0000259" key="1">
    <source>
        <dbReference type="Pfam" id="PF13452"/>
    </source>
</evidence>
<accession>A0A1G7Y3S3</accession>
<dbReference type="InterPro" id="IPR039569">
    <property type="entry name" value="FAS1-like_DH_region"/>
</dbReference>
<protein>
    <submittedName>
        <fullName evidence="2">3-methylfumaryl-CoA hydratase</fullName>
    </submittedName>
</protein>
<dbReference type="SUPFAM" id="SSF54637">
    <property type="entry name" value="Thioesterase/thiol ester dehydrase-isomerase"/>
    <property type="match status" value="1"/>
</dbReference>
<dbReference type="InterPro" id="IPR029069">
    <property type="entry name" value="HotDog_dom_sf"/>
</dbReference>
<evidence type="ECO:0000313" key="3">
    <source>
        <dbReference type="Proteomes" id="UP000198606"/>
    </source>
</evidence>
<reference evidence="2 3" key="1">
    <citation type="submission" date="2016-10" db="EMBL/GenBank/DDBJ databases">
        <authorList>
            <person name="de Groot N.N."/>
        </authorList>
    </citation>
    <scope>NUCLEOTIDE SEQUENCE [LARGE SCALE GENOMIC DNA]</scope>
    <source>
        <strain evidence="2 3">LMG 18387</strain>
    </source>
</reference>
<gene>
    <name evidence="2" type="ORF">SAMN05216588_101388</name>
</gene>
<evidence type="ECO:0000313" key="2">
    <source>
        <dbReference type="EMBL" id="SDG91108.1"/>
    </source>
</evidence>
<organism evidence="2 3">
    <name type="scientific">Phytopseudomonas flavescens</name>
    <dbReference type="NCBI Taxonomy" id="29435"/>
    <lineage>
        <taxon>Bacteria</taxon>
        <taxon>Pseudomonadati</taxon>
        <taxon>Pseudomonadota</taxon>
        <taxon>Gammaproteobacteria</taxon>
        <taxon>Pseudomonadales</taxon>
        <taxon>Pseudomonadaceae</taxon>
        <taxon>Phytopseudomonas</taxon>
    </lineage>
</organism>
<name>A0A1G7Y3S3_9GAMM</name>
<dbReference type="AlphaFoldDB" id="A0A1G7Y3S3"/>
<dbReference type="Pfam" id="PF13452">
    <property type="entry name" value="FAS1_DH_region"/>
    <property type="match status" value="1"/>
</dbReference>